<feature type="transmembrane region" description="Helical" evidence="5">
    <location>
        <begin position="188"/>
        <end position="211"/>
    </location>
</feature>
<dbReference type="PROSITE" id="PS50850">
    <property type="entry name" value="MFS"/>
    <property type="match status" value="1"/>
</dbReference>
<dbReference type="PANTHER" id="PTHR24064">
    <property type="entry name" value="SOLUTE CARRIER FAMILY 22 MEMBER"/>
    <property type="match status" value="1"/>
</dbReference>
<dbReference type="GO" id="GO:0022857">
    <property type="term" value="F:transmembrane transporter activity"/>
    <property type="evidence" value="ECO:0007669"/>
    <property type="project" value="InterPro"/>
</dbReference>
<feature type="transmembrane region" description="Helical" evidence="5">
    <location>
        <begin position="99"/>
        <end position="123"/>
    </location>
</feature>
<reference evidence="7 8" key="1">
    <citation type="journal article" date="2017" name="Curr. Biol.">
        <title>Genome architecture and evolution of a unichromosomal asexual nematode.</title>
        <authorList>
            <person name="Fradin H."/>
            <person name="Zegar C."/>
            <person name="Gutwein M."/>
            <person name="Lucas J."/>
            <person name="Kovtun M."/>
            <person name="Corcoran D."/>
            <person name="Baugh L.R."/>
            <person name="Kiontke K."/>
            <person name="Gunsalus K."/>
            <person name="Fitch D.H."/>
            <person name="Piano F."/>
        </authorList>
    </citation>
    <scope>NUCLEOTIDE SEQUENCE [LARGE SCALE GENOMIC DNA]</scope>
    <source>
        <strain evidence="7">PF1309</strain>
    </source>
</reference>
<feature type="transmembrane region" description="Helical" evidence="5">
    <location>
        <begin position="307"/>
        <end position="324"/>
    </location>
</feature>
<feature type="transmembrane region" description="Helical" evidence="5">
    <location>
        <begin position="217"/>
        <end position="235"/>
    </location>
</feature>
<feature type="transmembrane region" description="Helical" evidence="5">
    <location>
        <begin position="420"/>
        <end position="440"/>
    </location>
</feature>
<dbReference type="Gene3D" id="1.20.1250.20">
    <property type="entry name" value="MFS general substrate transporter like domains"/>
    <property type="match status" value="1"/>
</dbReference>
<feature type="transmembrane region" description="Helical" evidence="5">
    <location>
        <begin position="452"/>
        <end position="472"/>
    </location>
</feature>
<keyword evidence="2 5" id="KW-0812">Transmembrane</keyword>
<dbReference type="InterPro" id="IPR020846">
    <property type="entry name" value="MFS_dom"/>
</dbReference>
<accession>A0A2A2L545</accession>
<evidence type="ECO:0000256" key="5">
    <source>
        <dbReference type="SAM" id="Phobius"/>
    </source>
</evidence>
<dbReference type="GO" id="GO:0016020">
    <property type="term" value="C:membrane"/>
    <property type="evidence" value="ECO:0007669"/>
    <property type="project" value="UniProtKB-SubCell"/>
</dbReference>
<evidence type="ECO:0000256" key="4">
    <source>
        <dbReference type="ARBA" id="ARBA00023136"/>
    </source>
</evidence>
<keyword evidence="3 5" id="KW-1133">Transmembrane helix</keyword>
<name>A0A2A2L545_9BILA</name>
<organism evidence="7 8">
    <name type="scientific">Diploscapter pachys</name>
    <dbReference type="NCBI Taxonomy" id="2018661"/>
    <lineage>
        <taxon>Eukaryota</taxon>
        <taxon>Metazoa</taxon>
        <taxon>Ecdysozoa</taxon>
        <taxon>Nematoda</taxon>
        <taxon>Chromadorea</taxon>
        <taxon>Rhabditida</taxon>
        <taxon>Rhabditina</taxon>
        <taxon>Rhabditomorpha</taxon>
        <taxon>Rhabditoidea</taxon>
        <taxon>Rhabditidae</taxon>
        <taxon>Diploscapter</taxon>
    </lineage>
</organism>
<dbReference type="CDD" id="cd17317">
    <property type="entry name" value="MFS_SLC22"/>
    <property type="match status" value="1"/>
</dbReference>
<feature type="transmembrane region" description="Helical" evidence="5">
    <location>
        <begin position="130"/>
        <end position="149"/>
    </location>
</feature>
<evidence type="ECO:0000259" key="6">
    <source>
        <dbReference type="PROSITE" id="PS50850"/>
    </source>
</evidence>
<sequence>MIRLSVMEQLVDISGQILLSAAKQHDFDTVLSEVGDFGPYQIISFFILCLPASLPSAFSAFNQPFVVGSPLHKCRLPNGNEDLRPKSNDSFNLVCDRRYWVEITTTAFYVGSFIGNFLFGYIADKWGRRCSFFLILLVLVVCGTANAFAKDVESFLILRFFTGLPFPALFQIPFIICMEFMGKSGRIFSGLMISLFFGAAMALLGFVAMFIRRWRQLTFFCNAPFVILFTYYFFLPESPRWLVSAGKWKEARKQLVRIAKTNGNRDVDVDELLTVLRNNQNKQEAEEAQRSHNVIDLFRTPNLRKKTLIVTYIWVMNAIIYNGLTLNVSNLPVDDYWSFVINGAVELPGYFIVWPLLQWVGRRWTLALTMIICGVGCVSAMFMPEGYPWLVATASFIGKFGVGSGFAVIYIFAGELYPTVVRAIGMGMSSMVAGSGLLLAPHIVKLGDIMRILPLIIMGLMALSAGVLTFFLPETLGTPLPMTIEDAENFGKETDKSGLFTGAKARLSADAPILAPVPRRKLDGLVSSPDIFDVFRQDVHWAVNSFLLHCTDEVLVPRSIHLEQNSSNRDHVACVVASQFTTVEATAVDHDWVAFFGELKFFLSLMNSSEINTSSTLASFFCTNLTPLARSCCFMNGQYRMPSEVNAV</sequence>
<feature type="transmembrane region" description="Helical" evidence="5">
    <location>
        <begin position="155"/>
        <end position="176"/>
    </location>
</feature>
<evidence type="ECO:0000313" key="7">
    <source>
        <dbReference type="EMBL" id="PAV81376.1"/>
    </source>
</evidence>
<evidence type="ECO:0000256" key="1">
    <source>
        <dbReference type="ARBA" id="ARBA00004141"/>
    </source>
</evidence>
<feature type="domain" description="Major facilitator superfamily (MFS) profile" evidence="6">
    <location>
        <begin position="48"/>
        <end position="476"/>
    </location>
</feature>
<dbReference type="OrthoDB" id="3936150at2759"/>
<protein>
    <recommendedName>
        <fullName evidence="6">Major facilitator superfamily (MFS) profile domain-containing protein</fullName>
    </recommendedName>
</protein>
<feature type="transmembrane region" description="Helical" evidence="5">
    <location>
        <begin position="364"/>
        <end position="383"/>
    </location>
</feature>
<dbReference type="InterPro" id="IPR036259">
    <property type="entry name" value="MFS_trans_sf"/>
</dbReference>
<dbReference type="EMBL" id="LIAE01007184">
    <property type="protein sequence ID" value="PAV81376.1"/>
    <property type="molecule type" value="Genomic_DNA"/>
</dbReference>
<comment type="subcellular location">
    <subcellularLocation>
        <location evidence="1">Membrane</location>
        <topology evidence="1">Multi-pass membrane protein</topology>
    </subcellularLocation>
</comment>
<dbReference type="SUPFAM" id="SSF103473">
    <property type="entry name" value="MFS general substrate transporter"/>
    <property type="match status" value="1"/>
</dbReference>
<evidence type="ECO:0000313" key="8">
    <source>
        <dbReference type="Proteomes" id="UP000218231"/>
    </source>
</evidence>
<dbReference type="Pfam" id="PF00083">
    <property type="entry name" value="Sugar_tr"/>
    <property type="match status" value="1"/>
</dbReference>
<gene>
    <name evidence="7" type="ORF">WR25_09358</name>
</gene>
<keyword evidence="8" id="KW-1185">Reference proteome</keyword>
<dbReference type="STRING" id="2018661.A0A2A2L545"/>
<feature type="transmembrane region" description="Helical" evidence="5">
    <location>
        <begin position="336"/>
        <end position="357"/>
    </location>
</feature>
<keyword evidence="4 5" id="KW-0472">Membrane</keyword>
<comment type="caution">
    <text evidence="7">The sequence shown here is derived from an EMBL/GenBank/DDBJ whole genome shotgun (WGS) entry which is preliminary data.</text>
</comment>
<dbReference type="InterPro" id="IPR005828">
    <property type="entry name" value="MFS_sugar_transport-like"/>
</dbReference>
<feature type="transmembrane region" description="Helical" evidence="5">
    <location>
        <begin position="389"/>
        <end position="413"/>
    </location>
</feature>
<dbReference type="AlphaFoldDB" id="A0A2A2L545"/>
<evidence type="ECO:0000256" key="3">
    <source>
        <dbReference type="ARBA" id="ARBA00022989"/>
    </source>
</evidence>
<evidence type="ECO:0000256" key="2">
    <source>
        <dbReference type="ARBA" id="ARBA00022692"/>
    </source>
</evidence>
<proteinExistence type="predicted"/>
<dbReference type="Proteomes" id="UP000218231">
    <property type="component" value="Unassembled WGS sequence"/>
</dbReference>